<keyword evidence="2 3" id="KW-0539">Nucleus</keyword>
<protein>
    <recommendedName>
        <fullName evidence="4">CCT domain-containing protein</fullName>
    </recommendedName>
</protein>
<comment type="caution">
    <text evidence="5">The sequence shown here is derived from an EMBL/GenBank/DDBJ whole genome shotgun (WGS) entry which is preliminary data.</text>
</comment>
<dbReference type="GO" id="GO:0003700">
    <property type="term" value="F:DNA-binding transcription factor activity"/>
    <property type="evidence" value="ECO:0007669"/>
    <property type="project" value="TreeGrafter"/>
</dbReference>
<dbReference type="PANTHER" id="PTHR31319:SF110">
    <property type="entry name" value="CCT MOTIF FAMILY PROTEIN"/>
    <property type="match status" value="1"/>
</dbReference>
<evidence type="ECO:0000259" key="4">
    <source>
        <dbReference type="PROSITE" id="PS51017"/>
    </source>
</evidence>
<dbReference type="Pfam" id="PF06203">
    <property type="entry name" value="CCT"/>
    <property type="match status" value="1"/>
</dbReference>
<feature type="domain" description="CCT" evidence="4">
    <location>
        <begin position="396"/>
        <end position="438"/>
    </location>
</feature>
<dbReference type="InterPro" id="IPR010402">
    <property type="entry name" value="CCT_domain"/>
</dbReference>
<gene>
    <name evidence="5" type="ORF">KP509_04G066000</name>
</gene>
<dbReference type="GO" id="GO:0005634">
    <property type="term" value="C:nucleus"/>
    <property type="evidence" value="ECO:0007669"/>
    <property type="project" value="UniProtKB-SubCell"/>
</dbReference>
<comment type="subcellular location">
    <subcellularLocation>
        <location evidence="1 3">Nucleus</location>
    </subcellularLocation>
</comment>
<dbReference type="InterPro" id="IPR045281">
    <property type="entry name" value="CONSTANS-like"/>
</dbReference>
<sequence length="441" mass="48996">MQPVGQAHQHYKQRQEHQILSAITQAGAERIDEATSFLLDSPRNTLKSSPICYPLEGASFCTSGPTSTSSLLFSSGQNCSLHTYNTTDHLSTNAVTSAIDPTENISLFQNYSLLNDIRGIGCQSQGFAESSTALSMAQPFGNSTHLCYPEPETQMLNFFGKPQSTPLKNPSHDQQLSGCANMTGLPLTEKVDFYPTHGITRPSLESILSLPAIPQLIRSQVPEIELPKTSISFERGSGSQLEGNMLHAQQPFFFSDFTCTADNTVMQAESSFKSFEDGVLKADIARPRDLLSIVNTGSCKHHSLIPNGFPDLQAPSSNRSTIPEYCSTNVIDSSRYSSLQRGMSVNTNVYPEPGINFATLYSQEEMKELSGVEMLADDNQQCGIVLNFRPYTREERVLRIDRYRRKRAARDFRKKIKYACRKTLADSRPRIKGRFAKMDEA</sequence>
<dbReference type="EMBL" id="CM035409">
    <property type="protein sequence ID" value="KAH7439540.1"/>
    <property type="molecule type" value="Genomic_DNA"/>
</dbReference>
<dbReference type="OrthoDB" id="153872at2759"/>
<dbReference type="PANTHER" id="PTHR31319">
    <property type="entry name" value="ZINC FINGER PROTEIN CONSTANS-LIKE 4"/>
    <property type="match status" value="1"/>
</dbReference>
<evidence type="ECO:0000256" key="2">
    <source>
        <dbReference type="ARBA" id="ARBA00023242"/>
    </source>
</evidence>
<organism evidence="5 6">
    <name type="scientific">Ceratopteris richardii</name>
    <name type="common">Triangle waterfern</name>
    <dbReference type="NCBI Taxonomy" id="49495"/>
    <lineage>
        <taxon>Eukaryota</taxon>
        <taxon>Viridiplantae</taxon>
        <taxon>Streptophyta</taxon>
        <taxon>Embryophyta</taxon>
        <taxon>Tracheophyta</taxon>
        <taxon>Polypodiopsida</taxon>
        <taxon>Polypodiidae</taxon>
        <taxon>Polypodiales</taxon>
        <taxon>Pteridineae</taxon>
        <taxon>Pteridaceae</taxon>
        <taxon>Parkerioideae</taxon>
        <taxon>Ceratopteris</taxon>
    </lineage>
</organism>
<evidence type="ECO:0000256" key="1">
    <source>
        <dbReference type="ARBA" id="ARBA00004123"/>
    </source>
</evidence>
<dbReference type="AlphaFoldDB" id="A0A8T2UXM6"/>
<reference evidence="5" key="1">
    <citation type="submission" date="2021-08" db="EMBL/GenBank/DDBJ databases">
        <title>WGS assembly of Ceratopteris richardii.</title>
        <authorList>
            <person name="Marchant D.B."/>
            <person name="Chen G."/>
            <person name="Jenkins J."/>
            <person name="Shu S."/>
            <person name="Leebens-Mack J."/>
            <person name="Grimwood J."/>
            <person name="Schmutz J."/>
            <person name="Soltis P."/>
            <person name="Soltis D."/>
            <person name="Chen Z.-H."/>
        </authorList>
    </citation>
    <scope>NUCLEOTIDE SEQUENCE</scope>
    <source>
        <strain evidence="5">Whitten #5841</strain>
        <tissue evidence="5">Leaf</tissue>
    </source>
</reference>
<dbReference type="PROSITE" id="PS51017">
    <property type="entry name" value="CCT"/>
    <property type="match status" value="1"/>
</dbReference>
<evidence type="ECO:0000256" key="3">
    <source>
        <dbReference type="PROSITE-ProRule" id="PRU00357"/>
    </source>
</evidence>
<dbReference type="Proteomes" id="UP000825935">
    <property type="component" value="Chromosome 4"/>
</dbReference>
<name>A0A8T2UXM6_CERRI</name>
<accession>A0A8T2UXM6</accession>
<evidence type="ECO:0000313" key="6">
    <source>
        <dbReference type="Proteomes" id="UP000825935"/>
    </source>
</evidence>
<proteinExistence type="predicted"/>
<evidence type="ECO:0000313" key="5">
    <source>
        <dbReference type="EMBL" id="KAH7439540.1"/>
    </source>
</evidence>
<keyword evidence="6" id="KW-1185">Reference proteome</keyword>